<protein>
    <submittedName>
        <fullName evidence="3">Spondin_N</fullName>
    </submittedName>
</protein>
<keyword evidence="1" id="KW-0732">Signal</keyword>
<name>A0A1M5HNU8_9ALTE</name>
<accession>A0A1M5HNU8</accession>
<dbReference type="NCBIfam" id="NF038123">
    <property type="entry name" value="NF038123_dom"/>
    <property type="match status" value="1"/>
</dbReference>
<feature type="chain" id="PRO_5012883669" evidence="1">
    <location>
        <begin position="25"/>
        <end position="237"/>
    </location>
</feature>
<organism evidence="3 4">
    <name type="scientific">Marisediminitalea aggregata</name>
    <dbReference type="NCBI Taxonomy" id="634436"/>
    <lineage>
        <taxon>Bacteria</taxon>
        <taxon>Pseudomonadati</taxon>
        <taxon>Pseudomonadota</taxon>
        <taxon>Gammaproteobacteria</taxon>
        <taxon>Alteromonadales</taxon>
        <taxon>Alteromonadaceae</taxon>
        <taxon>Marisediminitalea</taxon>
    </lineage>
</organism>
<dbReference type="RefSeq" id="WP_073320287.1">
    <property type="nucleotide sequence ID" value="NZ_FQWD01000002.1"/>
</dbReference>
<feature type="domain" description="Spondin" evidence="2">
    <location>
        <begin position="39"/>
        <end position="157"/>
    </location>
</feature>
<keyword evidence="4" id="KW-1185">Reference proteome</keyword>
<dbReference type="Gene3D" id="2.60.40.2130">
    <property type="entry name" value="F-spondin domain"/>
    <property type="match status" value="1"/>
</dbReference>
<dbReference type="Proteomes" id="UP000184520">
    <property type="component" value="Unassembled WGS sequence"/>
</dbReference>
<evidence type="ECO:0000313" key="4">
    <source>
        <dbReference type="Proteomes" id="UP000184520"/>
    </source>
</evidence>
<gene>
    <name evidence="3" type="ORF">SAMN05216361_1553</name>
</gene>
<dbReference type="InterPro" id="IPR038678">
    <property type="entry name" value="Spondin_N_sf"/>
</dbReference>
<dbReference type="InterPro" id="IPR009465">
    <property type="entry name" value="Spondin_N"/>
</dbReference>
<dbReference type="EMBL" id="FQWD01000002">
    <property type="protein sequence ID" value="SHG17639.1"/>
    <property type="molecule type" value="Genomic_DNA"/>
</dbReference>
<evidence type="ECO:0000259" key="2">
    <source>
        <dbReference type="Pfam" id="PF06468"/>
    </source>
</evidence>
<dbReference type="OrthoDB" id="264824at2"/>
<feature type="signal peptide" evidence="1">
    <location>
        <begin position="1"/>
        <end position="24"/>
    </location>
</feature>
<reference evidence="4" key="1">
    <citation type="submission" date="2016-11" db="EMBL/GenBank/DDBJ databases">
        <authorList>
            <person name="Varghese N."/>
            <person name="Submissions S."/>
        </authorList>
    </citation>
    <scope>NUCLEOTIDE SEQUENCE [LARGE SCALE GENOMIC DNA]</scope>
    <source>
        <strain evidence="4">CGMCC 1.8995</strain>
    </source>
</reference>
<proteinExistence type="predicted"/>
<evidence type="ECO:0000313" key="3">
    <source>
        <dbReference type="EMBL" id="SHG17639.1"/>
    </source>
</evidence>
<sequence>MTRSNLFRLMLSAALAGTAVQAHAVDVEVEVQNLTRGIYFTPLLVTAHTPDQSLFNVGEAASAELQAMAEGGDISGLETAAMAISADMVANPAGGLLMPTASTTATFTTADTNTALSIVGMLLPTNDGFVGLNSWPIPQEAGTYTVYLNAYDAGTEANDEIRGGGAPGAPGMPVPPPLEDLIGTGGSGVTTTINNAMVHIHPGNLGDADMMGGQSDIQNTVQRWLNPVAKVTVTVTE</sequence>
<dbReference type="AlphaFoldDB" id="A0A1M5HNU8"/>
<dbReference type="Pfam" id="PF06468">
    <property type="entry name" value="Spond_N"/>
    <property type="match status" value="1"/>
</dbReference>
<evidence type="ECO:0000256" key="1">
    <source>
        <dbReference type="SAM" id="SignalP"/>
    </source>
</evidence>
<dbReference type="STRING" id="634436.SAMN05216361_1553"/>